<accession>A0A6A3CR40</accession>
<proteinExistence type="predicted"/>
<gene>
    <name evidence="1" type="ORF">F3Y22_tig00002840pilonHSYRG00258</name>
</gene>
<evidence type="ECO:0000313" key="2">
    <source>
        <dbReference type="Proteomes" id="UP000436088"/>
    </source>
</evidence>
<dbReference type="AlphaFoldDB" id="A0A6A3CR40"/>
<dbReference type="EMBL" id="VEPZ02000196">
    <property type="protein sequence ID" value="KAE8731107.1"/>
    <property type="molecule type" value="Genomic_DNA"/>
</dbReference>
<name>A0A6A3CR40_HIBSY</name>
<evidence type="ECO:0000313" key="1">
    <source>
        <dbReference type="EMBL" id="KAE8731107.1"/>
    </source>
</evidence>
<comment type="caution">
    <text evidence="1">The sequence shown here is derived from an EMBL/GenBank/DDBJ whole genome shotgun (WGS) entry which is preliminary data.</text>
</comment>
<dbReference type="Proteomes" id="UP000436088">
    <property type="component" value="Unassembled WGS sequence"/>
</dbReference>
<sequence length="82" mass="9119">MASSAIKEEISQMKYKGEEEDEELFEIDIETVNSIPPPRYWEGFFTATSNALLANCLLPISDISTAVPMVSKACTTLSRLMD</sequence>
<reference evidence="1" key="1">
    <citation type="submission" date="2019-09" db="EMBL/GenBank/DDBJ databases">
        <title>Draft genome information of white flower Hibiscus syriacus.</title>
        <authorList>
            <person name="Kim Y.-M."/>
        </authorList>
    </citation>
    <scope>NUCLEOTIDE SEQUENCE [LARGE SCALE GENOMIC DNA]</scope>
    <source>
        <strain evidence="1">YM2019G1</strain>
    </source>
</reference>
<protein>
    <submittedName>
        <fullName evidence="1">Solute carrier family 35 member F2-like</fullName>
    </submittedName>
</protein>
<keyword evidence="2" id="KW-1185">Reference proteome</keyword>
<organism evidence="1 2">
    <name type="scientific">Hibiscus syriacus</name>
    <name type="common">Rose of Sharon</name>
    <dbReference type="NCBI Taxonomy" id="106335"/>
    <lineage>
        <taxon>Eukaryota</taxon>
        <taxon>Viridiplantae</taxon>
        <taxon>Streptophyta</taxon>
        <taxon>Embryophyta</taxon>
        <taxon>Tracheophyta</taxon>
        <taxon>Spermatophyta</taxon>
        <taxon>Magnoliopsida</taxon>
        <taxon>eudicotyledons</taxon>
        <taxon>Gunneridae</taxon>
        <taxon>Pentapetalae</taxon>
        <taxon>rosids</taxon>
        <taxon>malvids</taxon>
        <taxon>Malvales</taxon>
        <taxon>Malvaceae</taxon>
        <taxon>Malvoideae</taxon>
        <taxon>Hibiscus</taxon>
    </lineage>
</organism>